<dbReference type="EMBL" id="KJ877675">
    <property type="protein sequence ID" value="AIM52801.1"/>
    <property type="molecule type" value="Genomic_DNA"/>
</dbReference>
<name>A0A0D3ML44_9STRA</name>
<keyword evidence="9 11" id="KW-0472">Membrane</keyword>
<evidence type="ECO:0000256" key="10">
    <source>
        <dbReference type="ARBA" id="ARBA00046266"/>
    </source>
</evidence>
<comment type="function">
    <text evidence="1 11">May help in the organization of the PsaL subunit.</text>
</comment>
<evidence type="ECO:0000256" key="4">
    <source>
        <dbReference type="ARBA" id="ARBA00022531"/>
    </source>
</evidence>
<evidence type="ECO:0000313" key="12">
    <source>
        <dbReference type="EMBL" id="AIM52801.1"/>
    </source>
</evidence>
<evidence type="ECO:0000256" key="9">
    <source>
        <dbReference type="ARBA" id="ARBA00023136"/>
    </source>
</evidence>
<comment type="subcellular location">
    <subcellularLocation>
        <location evidence="11">Cellular thylakoid membrane</location>
        <topology evidence="11">Single-pass membrane protein</topology>
    </subcellularLocation>
    <subcellularLocation>
        <location evidence="10">Plastid thylakoid membrane</location>
        <topology evidence="10">Single-pass membrane protein</topology>
    </subcellularLocation>
</comment>
<evidence type="ECO:0000256" key="6">
    <source>
        <dbReference type="ARBA" id="ARBA00022836"/>
    </source>
</evidence>
<keyword evidence="5 11" id="KW-0812">Transmembrane</keyword>
<dbReference type="GO" id="GO:0009522">
    <property type="term" value="C:photosystem I"/>
    <property type="evidence" value="ECO:0007669"/>
    <property type="project" value="UniProtKB-KW"/>
</dbReference>
<evidence type="ECO:0000256" key="8">
    <source>
        <dbReference type="ARBA" id="ARBA00023078"/>
    </source>
</evidence>
<dbReference type="InterPro" id="IPR036357">
    <property type="entry name" value="PSI_PsaI_sf"/>
</dbReference>
<dbReference type="AlphaFoldDB" id="A0A0D3ML44"/>
<comment type="similarity">
    <text evidence="2 11">Belongs to the PsaI family.</text>
</comment>
<evidence type="ECO:0000256" key="5">
    <source>
        <dbReference type="ARBA" id="ARBA00022692"/>
    </source>
</evidence>
<reference evidence="12" key="1">
    <citation type="journal article" date="2015" name="Sci. Rep.">
        <title>Updating algal evolutionary relationships through plastid genome sequencing: did alveolate plastids emerge through endosymbiosis of an ochrophyte?</title>
        <authorList>
            <person name="Sevcikova T."/>
            <person name="Horak A."/>
            <person name="Klimes V."/>
            <person name="Zbrankova V."/>
            <person name="Demir-Hilton E."/>
            <person name="Sudek S."/>
            <person name="Jenkins J."/>
            <person name="Schmutz J."/>
            <person name="Pribyl P."/>
            <person name="Fousek J."/>
            <person name="Vlcek C."/>
            <person name="Lang B.F."/>
            <person name="Obornik M."/>
            <person name="Worden A.Z."/>
            <person name="Elias M."/>
        </authorList>
    </citation>
    <scope>NUCLEOTIDE SEQUENCE</scope>
</reference>
<evidence type="ECO:0000256" key="3">
    <source>
        <dbReference type="ARBA" id="ARBA00019929"/>
    </source>
</evidence>
<accession>A0A0D3ML44</accession>
<gene>
    <name evidence="11 12" type="primary">psaI</name>
</gene>
<dbReference type="HAMAP" id="MF_00431">
    <property type="entry name" value="PSI_PsaI"/>
    <property type="match status" value="1"/>
</dbReference>
<evidence type="ECO:0000256" key="1">
    <source>
        <dbReference type="ARBA" id="ARBA00003541"/>
    </source>
</evidence>
<dbReference type="PANTHER" id="PTHR35775:SF2">
    <property type="entry name" value="PHOTOSYSTEM I REACTION CENTER SUBUNIT VIII"/>
    <property type="match status" value="1"/>
</dbReference>
<keyword evidence="7 11" id="KW-1133">Transmembrane helix</keyword>
<dbReference type="SUPFAM" id="SSF81540">
    <property type="entry name" value="Subunit VIII of photosystem I reaction centre, PsaI"/>
    <property type="match status" value="1"/>
</dbReference>
<dbReference type="GO" id="GO:0015979">
    <property type="term" value="P:photosynthesis"/>
    <property type="evidence" value="ECO:0007669"/>
    <property type="project" value="UniProtKB-UniRule"/>
</dbReference>
<proteinExistence type="inferred from homology"/>
<evidence type="ECO:0000256" key="2">
    <source>
        <dbReference type="ARBA" id="ARBA00005252"/>
    </source>
</evidence>
<keyword evidence="6 11" id="KW-0603">Photosystem I</keyword>
<keyword evidence="4 11" id="KW-0602">Photosynthesis</keyword>
<dbReference type="InterPro" id="IPR001302">
    <property type="entry name" value="PSI_PsaI"/>
</dbReference>
<dbReference type="GO" id="GO:0055035">
    <property type="term" value="C:plastid thylakoid membrane"/>
    <property type="evidence" value="ECO:0007669"/>
    <property type="project" value="UniProtKB-SubCell"/>
</dbReference>
<dbReference type="NCBIfam" id="TIGR03052">
    <property type="entry name" value="PS_I_psaI"/>
    <property type="match status" value="1"/>
</dbReference>
<dbReference type="Pfam" id="PF00796">
    <property type="entry name" value="PSI_8"/>
    <property type="match status" value="1"/>
</dbReference>
<evidence type="ECO:0000256" key="11">
    <source>
        <dbReference type="HAMAP-Rule" id="MF_00431"/>
    </source>
</evidence>
<geneLocation type="plastid" evidence="12"/>
<feature type="transmembrane region" description="Helical" evidence="11">
    <location>
        <begin position="6"/>
        <end position="30"/>
    </location>
</feature>
<dbReference type="PANTHER" id="PTHR35775">
    <property type="match status" value="1"/>
</dbReference>
<organism evidence="12">
    <name type="scientific">Ochromonas sp. CCMP1393</name>
    <dbReference type="NCBI Taxonomy" id="420556"/>
    <lineage>
        <taxon>Eukaryota</taxon>
        <taxon>Sar</taxon>
        <taxon>Stramenopiles</taxon>
        <taxon>Ochrophyta</taxon>
        <taxon>Chrysophyceae</taxon>
        <taxon>Chromulinales</taxon>
        <taxon>Chromulinaceae</taxon>
        <taxon>Ochromonas</taxon>
    </lineage>
</organism>
<keyword evidence="12" id="KW-0934">Plastid</keyword>
<keyword evidence="8 11" id="KW-0793">Thylakoid</keyword>
<evidence type="ECO:0000256" key="7">
    <source>
        <dbReference type="ARBA" id="ARBA00022989"/>
    </source>
</evidence>
<sequence>MIAPYFPSILVPIIGIFLPGIAMAALFIYIEKESVE</sequence>
<protein>
    <recommendedName>
        <fullName evidence="3 11">Photosystem I reaction center subunit VIII</fullName>
    </recommendedName>
</protein>